<dbReference type="PRINTS" id="PR00722">
    <property type="entry name" value="CHYMOTRYPSIN"/>
</dbReference>
<feature type="domain" description="Peptidase S1" evidence="3">
    <location>
        <begin position="30"/>
        <end position="224"/>
    </location>
</feature>
<dbReference type="PANTHER" id="PTHR24260">
    <property type="match status" value="1"/>
</dbReference>
<keyword evidence="6" id="KW-1185">Reference proteome</keyword>
<name>A0A0M9X7A3_9ACTN</name>
<dbReference type="Gene3D" id="2.40.10.10">
    <property type="entry name" value="Trypsin-like serine proteases"/>
    <property type="match status" value="1"/>
</dbReference>
<organism evidence="5 6">
    <name type="scientific">Streptomyces caelestis</name>
    <dbReference type="NCBI Taxonomy" id="36816"/>
    <lineage>
        <taxon>Bacteria</taxon>
        <taxon>Bacillati</taxon>
        <taxon>Actinomycetota</taxon>
        <taxon>Actinomycetes</taxon>
        <taxon>Kitasatosporales</taxon>
        <taxon>Streptomycetaceae</taxon>
        <taxon>Streptomyces</taxon>
    </lineage>
</organism>
<dbReference type="InterPro" id="IPR051333">
    <property type="entry name" value="CLIP_Serine_Protease"/>
</dbReference>
<evidence type="ECO:0000259" key="4">
    <source>
        <dbReference type="PROSITE" id="PS50927"/>
    </source>
</evidence>
<dbReference type="InterPro" id="IPR001480">
    <property type="entry name" value="Bulb-type_lectin_dom"/>
</dbReference>
<evidence type="ECO:0000313" key="5">
    <source>
        <dbReference type="EMBL" id="KOT35002.1"/>
    </source>
</evidence>
<dbReference type="InterPro" id="IPR009003">
    <property type="entry name" value="Peptidase_S1_PA"/>
</dbReference>
<dbReference type="Gene3D" id="2.40.128.340">
    <property type="match status" value="3"/>
</dbReference>
<dbReference type="PROSITE" id="PS50927">
    <property type="entry name" value="BULB_LECTIN"/>
    <property type="match status" value="1"/>
</dbReference>
<dbReference type="Pfam" id="PF13517">
    <property type="entry name" value="FG-GAP_3"/>
    <property type="match status" value="2"/>
</dbReference>
<gene>
    <name evidence="5" type="ORF">ADK41_25635</name>
</gene>
<dbReference type="Pfam" id="PF00089">
    <property type="entry name" value="Trypsin"/>
    <property type="match status" value="1"/>
</dbReference>
<dbReference type="GO" id="GO:0006508">
    <property type="term" value="P:proteolysis"/>
    <property type="evidence" value="ECO:0007669"/>
    <property type="project" value="InterPro"/>
</dbReference>
<dbReference type="GO" id="GO:0004252">
    <property type="term" value="F:serine-type endopeptidase activity"/>
    <property type="evidence" value="ECO:0007669"/>
    <property type="project" value="InterPro"/>
</dbReference>
<dbReference type="PATRIC" id="fig|36816.3.peg.5535"/>
<feature type="signal peptide" evidence="2">
    <location>
        <begin position="1"/>
        <end position="30"/>
    </location>
</feature>
<keyword evidence="1 2" id="KW-0732">Signal</keyword>
<evidence type="ECO:0000259" key="3">
    <source>
        <dbReference type="PROSITE" id="PS50240"/>
    </source>
</evidence>
<dbReference type="PANTHER" id="PTHR24260:SF136">
    <property type="entry name" value="GH08193P-RELATED"/>
    <property type="match status" value="1"/>
</dbReference>
<dbReference type="SMART" id="SM00108">
    <property type="entry name" value="B_lectin"/>
    <property type="match status" value="1"/>
</dbReference>
<dbReference type="InterPro" id="IPR001314">
    <property type="entry name" value="Peptidase_S1A"/>
</dbReference>
<evidence type="ECO:0000313" key="6">
    <source>
        <dbReference type="Proteomes" id="UP000037773"/>
    </source>
</evidence>
<dbReference type="AlphaFoldDB" id="A0A0M9X7A3"/>
<dbReference type="PROSITE" id="PS50240">
    <property type="entry name" value="TRYPSIN_DOM"/>
    <property type="match status" value="1"/>
</dbReference>
<dbReference type="Proteomes" id="UP000037773">
    <property type="component" value="Unassembled WGS sequence"/>
</dbReference>
<feature type="domain" description="Bulb-type lectin" evidence="4">
    <location>
        <begin position="247"/>
        <end position="354"/>
    </location>
</feature>
<comment type="caution">
    <text evidence="5">The sequence shown here is derived from an EMBL/GenBank/DDBJ whole genome shotgun (WGS) entry which is preliminary data.</text>
</comment>
<dbReference type="SUPFAM" id="SSF50494">
    <property type="entry name" value="Trypsin-like serine proteases"/>
    <property type="match status" value="1"/>
</dbReference>
<dbReference type="Gene3D" id="2.90.10.10">
    <property type="entry name" value="Bulb-type lectin domain"/>
    <property type="match status" value="1"/>
</dbReference>
<dbReference type="SUPFAM" id="SSF51110">
    <property type="entry name" value="alpha-D-mannose-specific plant lectins"/>
    <property type="match status" value="1"/>
</dbReference>
<dbReference type="InterPro" id="IPR036426">
    <property type="entry name" value="Bulb-type_lectin_dom_sf"/>
</dbReference>
<dbReference type="SMART" id="SM00020">
    <property type="entry name" value="Tryp_SPc"/>
    <property type="match status" value="1"/>
</dbReference>
<accession>A0A0M9X7A3</accession>
<proteinExistence type="predicted"/>
<dbReference type="InterPro" id="IPR013517">
    <property type="entry name" value="FG-GAP"/>
</dbReference>
<evidence type="ECO:0000256" key="2">
    <source>
        <dbReference type="SAM" id="SignalP"/>
    </source>
</evidence>
<dbReference type="OrthoDB" id="9815928at2"/>
<feature type="chain" id="PRO_5005840194" evidence="2">
    <location>
        <begin position="31"/>
        <end position="710"/>
    </location>
</feature>
<dbReference type="SUPFAM" id="SSF69318">
    <property type="entry name" value="Integrin alpha N-terminal domain"/>
    <property type="match status" value="1"/>
</dbReference>
<dbReference type="InterPro" id="IPR028994">
    <property type="entry name" value="Integrin_alpha_N"/>
</dbReference>
<evidence type="ECO:0000256" key="1">
    <source>
        <dbReference type="ARBA" id="ARBA00022729"/>
    </source>
</evidence>
<dbReference type="EMBL" id="LGCN01000214">
    <property type="protein sequence ID" value="KOT35002.1"/>
    <property type="molecule type" value="Genomic_DNA"/>
</dbReference>
<dbReference type="InterPro" id="IPR001254">
    <property type="entry name" value="Trypsin_dom"/>
</dbReference>
<dbReference type="InterPro" id="IPR043504">
    <property type="entry name" value="Peptidase_S1_PA_chymotrypsin"/>
</dbReference>
<sequence length="710" mass="74021">MSAHRSRAALTTYFIAASMAAAGLPVSAHAVTGSAVSDTSYAFTARLEIGDGQDTLRTCSGALIDTQWVLTAASCFTGGLEEPASGKPAEKTVATIGRADLSGTDGHVSRITDLVPRPGRDLVMARLATPATGITPVKVATTAAAQGDTLTAAGYGRTRTEWAPTRLHTASFTVGSVGESQVDVAGKTTNDAICKGDAGGPLLRVNNGTPELVGINSRSHQGGCFGTDPAEARTEAIAARADNTVPGSRLAAGQQLSSGDSLVSAGARATMQTDGDLVVASAAGQTLWSTGTAGNPGATAAFDAHGNLVVRNAEGTSTLWESRTAAVSGSVVLRAGGDLVVLDAQGVAQWSSNSAPRHDYNGDGRSDMGAWYDFAAGTDATYTFFGKEDGSLSGWLRSYTSPAGTWEAKNHKPVTGDFNGDGRGDIAAVYGYSDTSVKIWLYTGRPDGGFNNPVQAWSAAAGSFHISYMTPQSGDFNGDGRDDIAVWYAYADGTTKLWTFTSTAQGTFNAPASSWSATSGTWARTRAKFITGDFNGDGRDDLSVFYGQGDDSVKTYVFNAQANGGFAAPAVWWQSASLDWSRTYPHSGDFNGDGRDDAAVWYDYADGSDKVSTVLSENVGGKDRFGSARVTLSSAAGALDIKRFQLIVGDYNGDGRDDLAVMSHQPDGAVKMWTWTARPDAMFNGAVAGFTAPATSWLYASTHFVGTYRN</sequence>
<reference evidence="5 6" key="1">
    <citation type="submission" date="2015-07" db="EMBL/GenBank/DDBJ databases">
        <authorList>
            <person name="Noorani M."/>
        </authorList>
    </citation>
    <scope>NUCLEOTIDE SEQUENCE [LARGE SCALE GENOMIC DNA]</scope>
    <source>
        <strain evidence="5 6">NRRL B-24567</strain>
    </source>
</reference>
<protein>
    <submittedName>
        <fullName evidence="5">Esterase</fullName>
    </submittedName>
</protein>